<evidence type="ECO:0000313" key="1">
    <source>
        <dbReference type="EMBL" id="VAX15178.1"/>
    </source>
</evidence>
<dbReference type="Gene3D" id="2.50.20.10">
    <property type="entry name" value="Lipoprotein localisation LolA/LolB/LppX"/>
    <property type="match status" value="1"/>
</dbReference>
<dbReference type="Pfam" id="PF19574">
    <property type="entry name" value="LolA_3"/>
    <property type="match status" value="1"/>
</dbReference>
<organism evidence="1">
    <name type="scientific">hydrothermal vent metagenome</name>
    <dbReference type="NCBI Taxonomy" id="652676"/>
    <lineage>
        <taxon>unclassified sequences</taxon>
        <taxon>metagenomes</taxon>
        <taxon>ecological metagenomes</taxon>
    </lineage>
</organism>
<name>A0A3B1BUG9_9ZZZZ</name>
<proteinExistence type="predicted"/>
<reference evidence="1" key="1">
    <citation type="submission" date="2018-06" db="EMBL/GenBank/DDBJ databases">
        <authorList>
            <person name="Zhirakovskaya E."/>
        </authorList>
    </citation>
    <scope>NUCLEOTIDE SEQUENCE</scope>
</reference>
<gene>
    <name evidence="1" type="ORF">MNBD_NITROSPINAE04-280</name>
</gene>
<dbReference type="SUPFAM" id="SSF89392">
    <property type="entry name" value="Prokaryotic lipoproteins and lipoprotein localization factors"/>
    <property type="match status" value="1"/>
</dbReference>
<accession>A0A3B1BUG9</accession>
<dbReference type="InterPro" id="IPR029046">
    <property type="entry name" value="LolA/LolB/LppX"/>
</dbReference>
<dbReference type="EMBL" id="UOGA01000034">
    <property type="protein sequence ID" value="VAX15178.1"/>
    <property type="molecule type" value="Genomic_DNA"/>
</dbReference>
<dbReference type="AlphaFoldDB" id="A0A3B1BUG9"/>
<dbReference type="InterPro" id="IPR004564">
    <property type="entry name" value="OM_lipoprot_carrier_LolA-like"/>
</dbReference>
<protein>
    <recommendedName>
        <fullName evidence="2">Transmembrane protein</fullName>
    </recommendedName>
</protein>
<sequence length="201" mass="22623">MNHVSFKIIVVTVFICCAPGVAPGASGNIVEHDPNLILLMDSFKKVQKMEARFTGVKTMSILKEPLRISGTLKYVAPSYIEKHITHPVNERYVADGGTMTVENISKNESKTFPLEQYPPLWAFIEGFRATLAGDLKTLNRFYEISFTEAERWNIVLKPKLSQMLETIKTIDIFGRKNQIMQVNITSPSGDISVMSIFPEPK</sequence>
<dbReference type="CDD" id="cd16325">
    <property type="entry name" value="LolA"/>
    <property type="match status" value="1"/>
</dbReference>
<evidence type="ECO:0008006" key="2">
    <source>
        <dbReference type="Google" id="ProtNLM"/>
    </source>
</evidence>